<evidence type="ECO:0000313" key="3">
    <source>
        <dbReference type="Proteomes" id="UP001151699"/>
    </source>
</evidence>
<dbReference type="PANTHER" id="PTHR16112:SF16">
    <property type="entry name" value="SIX-BANDED, ISOFORM H"/>
    <property type="match status" value="1"/>
</dbReference>
<dbReference type="AlphaFoldDB" id="A0A9Q0MXT1"/>
<dbReference type="SMART" id="SM00391">
    <property type="entry name" value="MBD"/>
    <property type="match status" value="1"/>
</dbReference>
<dbReference type="Proteomes" id="UP001151699">
    <property type="component" value="Chromosome X"/>
</dbReference>
<dbReference type="GO" id="GO:0010369">
    <property type="term" value="C:chromocenter"/>
    <property type="evidence" value="ECO:0007669"/>
    <property type="project" value="TreeGrafter"/>
</dbReference>
<dbReference type="Pfam" id="PF01429">
    <property type="entry name" value="MBD"/>
    <property type="match status" value="1"/>
</dbReference>
<proteinExistence type="predicted"/>
<evidence type="ECO:0000313" key="2">
    <source>
        <dbReference type="EMBL" id="KAJ6639144.1"/>
    </source>
</evidence>
<dbReference type="GO" id="GO:0003677">
    <property type="term" value="F:DNA binding"/>
    <property type="evidence" value="ECO:0007669"/>
    <property type="project" value="InterPro"/>
</dbReference>
<dbReference type="PANTHER" id="PTHR16112">
    <property type="entry name" value="METHYL-CPG BINDING PROTEIN, DROSOPHILA"/>
    <property type="match status" value="1"/>
</dbReference>
<dbReference type="InterPro" id="IPR001739">
    <property type="entry name" value="Methyl_CpG_DNA-bd"/>
</dbReference>
<organism evidence="2 3">
    <name type="scientific">Pseudolycoriella hygida</name>
    <dbReference type="NCBI Taxonomy" id="35572"/>
    <lineage>
        <taxon>Eukaryota</taxon>
        <taxon>Metazoa</taxon>
        <taxon>Ecdysozoa</taxon>
        <taxon>Arthropoda</taxon>
        <taxon>Hexapoda</taxon>
        <taxon>Insecta</taxon>
        <taxon>Pterygota</taxon>
        <taxon>Neoptera</taxon>
        <taxon>Endopterygota</taxon>
        <taxon>Diptera</taxon>
        <taxon>Nematocera</taxon>
        <taxon>Sciaroidea</taxon>
        <taxon>Sciaridae</taxon>
        <taxon>Pseudolycoriella</taxon>
    </lineage>
</organism>
<comment type="caution">
    <text evidence="2">The sequence shown here is derived from an EMBL/GenBank/DDBJ whole genome shotgun (WGS) entry which is preliminary data.</text>
</comment>
<accession>A0A9Q0MXT1</accession>
<evidence type="ECO:0000259" key="1">
    <source>
        <dbReference type="PROSITE" id="PS50982"/>
    </source>
</evidence>
<sequence>MHRQQNQLNVVSGCGPVTVSAIQQRDPNVAPGWRRQVNNGEIIYISPSGAVLRNIGQIKEYLLSAGTCKCGLPCPLRPDYFFEFNSQFSRISAHQFCKFSIHDFVLHNTFLLLSSKYLLKMLAQFAQRLACIKPDCWEAVICCKKIPLHRRNVNWIIPGLPPHQYQALIRLGHNRLH</sequence>
<keyword evidence="3" id="KW-1185">Reference proteome</keyword>
<dbReference type="InterPro" id="IPR016177">
    <property type="entry name" value="DNA-bd_dom_sf"/>
</dbReference>
<protein>
    <submittedName>
        <fullName evidence="2">Methyl-CpG-binding domain protein 5</fullName>
    </submittedName>
</protein>
<dbReference type="OrthoDB" id="641149at2759"/>
<dbReference type="GO" id="GO:0005634">
    <property type="term" value="C:nucleus"/>
    <property type="evidence" value="ECO:0007669"/>
    <property type="project" value="TreeGrafter"/>
</dbReference>
<dbReference type="PROSITE" id="PS50982">
    <property type="entry name" value="MBD"/>
    <property type="match status" value="1"/>
</dbReference>
<dbReference type="SUPFAM" id="SSF54171">
    <property type="entry name" value="DNA-binding domain"/>
    <property type="match status" value="1"/>
</dbReference>
<feature type="domain" description="MBD" evidence="1">
    <location>
        <begin position="19"/>
        <end position="89"/>
    </location>
</feature>
<reference evidence="2" key="1">
    <citation type="submission" date="2022-07" db="EMBL/GenBank/DDBJ databases">
        <authorList>
            <person name="Trinca V."/>
            <person name="Uliana J.V.C."/>
            <person name="Torres T.T."/>
            <person name="Ward R.J."/>
            <person name="Monesi N."/>
        </authorList>
    </citation>
    <scope>NUCLEOTIDE SEQUENCE</scope>
    <source>
        <strain evidence="2">HSMRA1968</strain>
        <tissue evidence="2">Whole embryos</tissue>
    </source>
</reference>
<dbReference type="GO" id="GO:0003682">
    <property type="term" value="F:chromatin binding"/>
    <property type="evidence" value="ECO:0007669"/>
    <property type="project" value="TreeGrafter"/>
</dbReference>
<name>A0A9Q0MXT1_9DIPT</name>
<gene>
    <name evidence="2" type="primary">Mbd5</name>
    <name evidence="2" type="ORF">Bhyg_11884</name>
</gene>
<dbReference type="EMBL" id="WJQU01000003">
    <property type="protein sequence ID" value="KAJ6639144.1"/>
    <property type="molecule type" value="Genomic_DNA"/>
</dbReference>